<sequence>MAVLPIRIIGDPVLRTVAEPVTDFGPGLRRLVADMLETMEDVDGAGLAAPQVGVSQRVFTYQMDGVRGHVVNPVLELSDDFQEDMVEGCLSIPGVAFPVRRRARAVVRGYDADGSPVEFAAEGLLARIAQHETDHLDGVLFPDRLEGEDRKAALRAIRSIDYRSQVDATVGKRAARIGSAFGTGNAAPGAAFGVGPRR</sequence>
<keyword evidence="8" id="KW-1185">Reference proteome</keyword>
<comment type="catalytic activity">
    <reaction evidence="6">
        <text>N-terminal N-formyl-L-methionyl-[peptide] + H2O = N-terminal L-methionyl-[peptide] + formate</text>
        <dbReference type="Rhea" id="RHEA:24420"/>
        <dbReference type="Rhea" id="RHEA-COMP:10639"/>
        <dbReference type="Rhea" id="RHEA-COMP:10640"/>
        <dbReference type="ChEBI" id="CHEBI:15377"/>
        <dbReference type="ChEBI" id="CHEBI:15740"/>
        <dbReference type="ChEBI" id="CHEBI:49298"/>
        <dbReference type="ChEBI" id="CHEBI:64731"/>
        <dbReference type="EC" id="3.5.1.88"/>
    </reaction>
</comment>
<keyword evidence="5 6" id="KW-0408">Iron</keyword>
<keyword evidence="3 6" id="KW-0378">Hydrolase</keyword>
<organism evidence="7 8">
    <name type="scientific">Sinomonas atrocyanea</name>
    <dbReference type="NCBI Taxonomy" id="37927"/>
    <lineage>
        <taxon>Bacteria</taxon>
        <taxon>Bacillati</taxon>
        <taxon>Actinomycetota</taxon>
        <taxon>Actinomycetes</taxon>
        <taxon>Micrococcales</taxon>
        <taxon>Micrococcaceae</taxon>
        <taxon>Sinomonas</taxon>
    </lineage>
</organism>
<dbReference type="Proteomes" id="UP000070134">
    <property type="component" value="Chromosome"/>
</dbReference>
<dbReference type="SUPFAM" id="SSF56420">
    <property type="entry name" value="Peptide deformylase"/>
    <property type="match status" value="1"/>
</dbReference>
<dbReference type="Gene3D" id="3.90.45.10">
    <property type="entry name" value="Peptide deformylase"/>
    <property type="match status" value="1"/>
</dbReference>
<gene>
    <name evidence="6" type="primary">def</name>
    <name evidence="7" type="ORF">SA2016_1906</name>
</gene>
<dbReference type="PANTHER" id="PTHR10458:SF2">
    <property type="entry name" value="PEPTIDE DEFORMYLASE, MITOCHONDRIAL"/>
    <property type="match status" value="1"/>
</dbReference>
<evidence type="ECO:0000256" key="5">
    <source>
        <dbReference type="ARBA" id="ARBA00023004"/>
    </source>
</evidence>
<evidence type="ECO:0000313" key="7">
    <source>
        <dbReference type="EMBL" id="AMM32579.1"/>
    </source>
</evidence>
<keyword evidence="4 6" id="KW-0648">Protein biosynthesis</keyword>
<accession>A0A126ZZH5</accession>
<dbReference type="AlphaFoldDB" id="A0A126ZZH5"/>
<dbReference type="GO" id="GO:0046872">
    <property type="term" value="F:metal ion binding"/>
    <property type="evidence" value="ECO:0007669"/>
    <property type="project" value="UniProtKB-KW"/>
</dbReference>
<dbReference type="PRINTS" id="PR01576">
    <property type="entry name" value="PDEFORMYLASE"/>
</dbReference>
<feature type="binding site" evidence="6">
    <location>
        <position position="135"/>
    </location>
    <ligand>
        <name>Fe cation</name>
        <dbReference type="ChEBI" id="CHEBI:24875"/>
    </ligand>
</feature>
<dbReference type="HAMAP" id="MF_00163">
    <property type="entry name" value="Pep_deformylase"/>
    <property type="match status" value="1"/>
</dbReference>
<comment type="similarity">
    <text evidence="1 6">Belongs to the polypeptide deformylase family.</text>
</comment>
<dbReference type="InterPro" id="IPR023635">
    <property type="entry name" value="Peptide_deformylase"/>
</dbReference>
<dbReference type="PANTHER" id="PTHR10458">
    <property type="entry name" value="PEPTIDE DEFORMYLASE"/>
    <property type="match status" value="1"/>
</dbReference>
<feature type="binding site" evidence="6">
    <location>
        <position position="89"/>
    </location>
    <ligand>
        <name>Fe cation</name>
        <dbReference type="ChEBI" id="CHEBI:24875"/>
    </ligand>
</feature>
<dbReference type="EC" id="3.5.1.88" evidence="6"/>
<dbReference type="EMBL" id="CP014518">
    <property type="protein sequence ID" value="AMM32579.1"/>
    <property type="molecule type" value="Genomic_DNA"/>
</dbReference>
<dbReference type="GO" id="GO:0006412">
    <property type="term" value="P:translation"/>
    <property type="evidence" value="ECO:0007669"/>
    <property type="project" value="UniProtKB-UniRule"/>
</dbReference>
<dbReference type="RefSeq" id="WP_066497566.1">
    <property type="nucleotide sequence ID" value="NZ_BJMO01000002.1"/>
</dbReference>
<dbReference type="InterPro" id="IPR036821">
    <property type="entry name" value="Peptide_deformylase_sf"/>
</dbReference>
<evidence type="ECO:0000256" key="6">
    <source>
        <dbReference type="HAMAP-Rule" id="MF_00163"/>
    </source>
</evidence>
<feature type="active site" evidence="6">
    <location>
        <position position="132"/>
    </location>
</feature>
<evidence type="ECO:0000256" key="4">
    <source>
        <dbReference type="ARBA" id="ARBA00022917"/>
    </source>
</evidence>
<evidence type="ECO:0000256" key="3">
    <source>
        <dbReference type="ARBA" id="ARBA00022801"/>
    </source>
</evidence>
<comment type="cofactor">
    <cofactor evidence="6">
        <name>Fe(2+)</name>
        <dbReference type="ChEBI" id="CHEBI:29033"/>
    </cofactor>
    <text evidence="6">Binds 1 Fe(2+) ion.</text>
</comment>
<dbReference type="PIRSF" id="PIRSF004749">
    <property type="entry name" value="Pep_def"/>
    <property type="match status" value="1"/>
</dbReference>
<dbReference type="PATRIC" id="fig|37927.3.peg.1957"/>
<reference evidence="7 8" key="1">
    <citation type="submission" date="2016-02" db="EMBL/GenBank/DDBJ databases">
        <title>Complete genome of Sinomonas atrocyanea KCTC 3377.</title>
        <authorList>
            <person name="Kim K.M."/>
        </authorList>
    </citation>
    <scope>NUCLEOTIDE SEQUENCE [LARGE SCALE GENOMIC DNA]</scope>
    <source>
        <strain evidence="7 8">KCTC 3377</strain>
    </source>
</reference>
<evidence type="ECO:0000313" key="8">
    <source>
        <dbReference type="Proteomes" id="UP000070134"/>
    </source>
</evidence>
<feature type="binding site" evidence="6">
    <location>
        <position position="131"/>
    </location>
    <ligand>
        <name>Fe cation</name>
        <dbReference type="ChEBI" id="CHEBI:24875"/>
    </ligand>
</feature>
<dbReference type="KEGG" id="satk:SA2016_1906"/>
<keyword evidence="2 6" id="KW-0479">Metal-binding</keyword>
<dbReference type="NCBIfam" id="NF001159">
    <property type="entry name" value="PRK00150.1-3"/>
    <property type="match status" value="1"/>
</dbReference>
<protein>
    <recommendedName>
        <fullName evidence="6">Peptide deformylase</fullName>
        <shortName evidence="6">PDF</shortName>
        <ecNumber evidence="6">3.5.1.88</ecNumber>
    </recommendedName>
    <alternativeName>
        <fullName evidence="6">Polypeptide deformylase</fullName>
    </alternativeName>
</protein>
<evidence type="ECO:0000256" key="2">
    <source>
        <dbReference type="ARBA" id="ARBA00022723"/>
    </source>
</evidence>
<dbReference type="STRING" id="37927.SA2016_1906"/>
<dbReference type="OrthoDB" id="9804313at2"/>
<dbReference type="NCBIfam" id="TIGR00079">
    <property type="entry name" value="pept_deformyl"/>
    <property type="match status" value="1"/>
</dbReference>
<proteinExistence type="inferred from homology"/>
<dbReference type="Pfam" id="PF01327">
    <property type="entry name" value="Pep_deformylase"/>
    <property type="match status" value="1"/>
</dbReference>
<evidence type="ECO:0000256" key="1">
    <source>
        <dbReference type="ARBA" id="ARBA00010759"/>
    </source>
</evidence>
<comment type="function">
    <text evidence="6">Removes the formyl group from the N-terminal Met of newly synthesized proteins. Requires at least a dipeptide for an efficient rate of reaction. N-terminal L-methionine is a prerequisite for activity but the enzyme has broad specificity at other positions.</text>
</comment>
<name>A0A126ZZH5_9MICC</name>
<dbReference type="GO" id="GO:0042586">
    <property type="term" value="F:peptide deformylase activity"/>
    <property type="evidence" value="ECO:0007669"/>
    <property type="project" value="UniProtKB-UniRule"/>
</dbReference>
<dbReference type="CDD" id="cd00487">
    <property type="entry name" value="Pep_deformylase"/>
    <property type="match status" value="1"/>
</dbReference>